<evidence type="ECO:0000313" key="1">
    <source>
        <dbReference type="EMBL" id="KAJ7615538.1"/>
    </source>
</evidence>
<sequence length="168" mass="19318">MSLCTCPEATEPPRQRTRLRVTRPKSSPCGISELRRKMNSDADYLMEPIRIERTCGQIQKNLDWEVPLSEKLWPHTASASACASFSLTLLIVVKFWDRARERWRYRLERVKGGNRGTEMEAGLRAKQGSRIEREHLHLSAVQHSGRDEVLGLVRFQSDEGIKKDASDR</sequence>
<organism evidence="1 2">
    <name type="scientific">Roridomyces roridus</name>
    <dbReference type="NCBI Taxonomy" id="1738132"/>
    <lineage>
        <taxon>Eukaryota</taxon>
        <taxon>Fungi</taxon>
        <taxon>Dikarya</taxon>
        <taxon>Basidiomycota</taxon>
        <taxon>Agaricomycotina</taxon>
        <taxon>Agaricomycetes</taxon>
        <taxon>Agaricomycetidae</taxon>
        <taxon>Agaricales</taxon>
        <taxon>Marasmiineae</taxon>
        <taxon>Mycenaceae</taxon>
        <taxon>Roridomyces</taxon>
    </lineage>
</organism>
<name>A0AAD7BB23_9AGAR</name>
<dbReference type="EMBL" id="JARKIF010000024">
    <property type="protein sequence ID" value="KAJ7615538.1"/>
    <property type="molecule type" value="Genomic_DNA"/>
</dbReference>
<accession>A0AAD7BB23</accession>
<gene>
    <name evidence="1" type="ORF">FB45DRAFT_873604</name>
</gene>
<dbReference type="AlphaFoldDB" id="A0AAD7BB23"/>
<reference evidence="1" key="1">
    <citation type="submission" date="2023-03" db="EMBL/GenBank/DDBJ databases">
        <title>Massive genome expansion in bonnet fungi (Mycena s.s.) driven by repeated elements and novel gene families across ecological guilds.</title>
        <authorList>
            <consortium name="Lawrence Berkeley National Laboratory"/>
            <person name="Harder C.B."/>
            <person name="Miyauchi S."/>
            <person name="Viragh M."/>
            <person name="Kuo A."/>
            <person name="Thoen E."/>
            <person name="Andreopoulos B."/>
            <person name="Lu D."/>
            <person name="Skrede I."/>
            <person name="Drula E."/>
            <person name="Henrissat B."/>
            <person name="Morin E."/>
            <person name="Kohler A."/>
            <person name="Barry K."/>
            <person name="LaButti K."/>
            <person name="Morin E."/>
            <person name="Salamov A."/>
            <person name="Lipzen A."/>
            <person name="Mereny Z."/>
            <person name="Hegedus B."/>
            <person name="Baldrian P."/>
            <person name="Stursova M."/>
            <person name="Weitz H."/>
            <person name="Taylor A."/>
            <person name="Grigoriev I.V."/>
            <person name="Nagy L.G."/>
            <person name="Martin F."/>
            <person name="Kauserud H."/>
        </authorList>
    </citation>
    <scope>NUCLEOTIDE SEQUENCE</scope>
    <source>
        <strain evidence="1">9284</strain>
    </source>
</reference>
<proteinExistence type="predicted"/>
<dbReference type="Proteomes" id="UP001221142">
    <property type="component" value="Unassembled WGS sequence"/>
</dbReference>
<comment type="caution">
    <text evidence="1">The sequence shown here is derived from an EMBL/GenBank/DDBJ whole genome shotgun (WGS) entry which is preliminary data.</text>
</comment>
<protein>
    <submittedName>
        <fullName evidence="1">Uncharacterized protein</fullName>
    </submittedName>
</protein>
<evidence type="ECO:0000313" key="2">
    <source>
        <dbReference type="Proteomes" id="UP001221142"/>
    </source>
</evidence>
<keyword evidence="2" id="KW-1185">Reference proteome</keyword>